<dbReference type="PROSITE" id="PS50263">
    <property type="entry name" value="CN_HYDROLASE"/>
    <property type="match status" value="1"/>
</dbReference>
<feature type="domain" description="CN hydrolase" evidence="6">
    <location>
        <begin position="4"/>
        <end position="237"/>
    </location>
</feature>
<dbReference type="Gene3D" id="3.60.110.10">
    <property type="entry name" value="Carbon-nitrogen hydrolase"/>
    <property type="match status" value="1"/>
</dbReference>
<comment type="catalytic activity">
    <reaction evidence="4">
        <text>a monoamide of a dicarboxylate + H2O = a dicarboxylate + NH4(+)</text>
        <dbReference type="Rhea" id="RHEA:11716"/>
        <dbReference type="ChEBI" id="CHEBI:15377"/>
        <dbReference type="ChEBI" id="CHEBI:28938"/>
        <dbReference type="ChEBI" id="CHEBI:28965"/>
        <dbReference type="ChEBI" id="CHEBI:77450"/>
        <dbReference type="EC" id="3.5.1.3"/>
    </reaction>
</comment>
<dbReference type="InterPro" id="IPR003010">
    <property type="entry name" value="C-N_Hydrolase"/>
</dbReference>
<dbReference type="InterPro" id="IPR036526">
    <property type="entry name" value="C-N_Hydrolase_sf"/>
</dbReference>
<organism evidence="7">
    <name type="scientific">Caldithrix abyssi</name>
    <dbReference type="NCBI Taxonomy" id="187145"/>
    <lineage>
        <taxon>Bacteria</taxon>
        <taxon>Pseudomonadati</taxon>
        <taxon>Calditrichota</taxon>
        <taxon>Calditrichia</taxon>
        <taxon>Calditrichales</taxon>
        <taxon>Calditrichaceae</taxon>
        <taxon>Caldithrix</taxon>
    </lineage>
</organism>
<sequence length="269" mass="31324">MPDLNLCLVQSDLLWEDIEANLVAFDKKLDKVSDEADIIILPEMFSTGFTMRAAPLAEKPGGRTLRWMREQAAAKQADIAGSFIVEESGRYLNRLHWVKPDGKVFIYDKRHLFRMAGEHKIYSGGRERVIIEKKGWKIMPFICYDLRFPVWSRLREKEADVLIYIANWPERRSSHWRLLLQARAVENQAYVAGVNRCGRDGLEVDYRGESAVLDPLGRALTEVAENEERLLYATLSRERQERYREKFPVWKDADIFEIKDAQNRNSDSD</sequence>
<comment type="similarity">
    <text evidence="1">Belongs to the carbon-nitrogen hydrolase superfamily. NIT1/NIT2 family.</text>
</comment>
<dbReference type="EMBL" id="DRLD01000226">
    <property type="protein sequence ID" value="HED10672.1"/>
    <property type="molecule type" value="Genomic_DNA"/>
</dbReference>
<dbReference type="FunFam" id="3.60.110.10:FF:000004">
    <property type="entry name" value="Carbon-nitrogen hydrolase"/>
    <property type="match status" value="1"/>
</dbReference>
<gene>
    <name evidence="7" type="ORF">ENJ10_08280</name>
</gene>
<dbReference type="GO" id="GO:0106008">
    <property type="term" value="F:2-oxoglutaramate amidase activity"/>
    <property type="evidence" value="ECO:0007669"/>
    <property type="project" value="TreeGrafter"/>
</dbReference>
<dbReference type="SUPFAM" id="SSF56317">
    <property type="entry name" value="Carbon-nitrogen hydrolase"/>
    <property type="match status" value="1"/>
</dbReference>
<reference evidence="7" key="1">
    <citation type="journal article" date="2020" name="mSystems">
        <title>Genome- and Community-Level Interaction Insights into Carbon Utilization and Element Cycling Functions of Hydrothermarchaeota in Hydrothermal Sediment.</title>
        <authorList>
            <person name="Zhou Z."/>
            <person name="Liu Y."/>
            <person name="Xu W."/>
            <person name="Pan J."/>
            <person name="Luo Z.H."/>
            <person name="Li M."/>
        </authorList>
    </citation>
    <scope>NUCLEOTIDE SEQUENCE [LARGE SCALE GENOMIC DNA]</scope>
    <source>
        <strain evidence="7">HyVt-456</strain>
    </source>
</reference>
<evidence type="ECO:0000313" key="7">
    <source>
        <dbReference type="EMBL" id="HED10672.1"/>
    </source>
</evidence>
<dbReference type="NCBIfam" id="NF007757">
    <property type="entry name" value="PRK10438.1"/>
    <property type="match status" value="1"/>
</dbReference>
<dbReference type="GO" id="GO:0050152">
    <property type="term" value="F:omega-amidase activity"/>
    <property type="evidence" value="ECO:0007669"/>
    <property type="project" value="UniProtKB-EC"/>
</dbReference>
<dbReference type="PANTHER" id="PTHR47799:SF1">
    <property type="entry name" value="OMEGA-AMIDASE YAFV"/>
    <property type="match status" value="1"/>
</dbReference>
<dbReference type="EC" id="3.5.1.3" evidence="3"/>
<accession>A0A7V1LNC3</accession>
<proteinExistence type="inferred from homology"/>
<dbReference type="Proteomes" id="UP000886005">
    <property type="component" value="Unassembled WGS sequence"/>
</dbReference>
<comment type="caution">
    <text evidence="7">The sequence shown here is derived from an EMBL/GenBank/DDBJ whole genome shotgun (WGS) entry which is preliminary data.</text>
</comment>
<dbReference type="CDD" id="cd07575">
    <property type="entry name" value="Xc-1258_like"/>
    <property type="match status" value="1"/>
</dbReference>
<dbReference type="AlphaFoldDB" id="A0A7V1LNC3"/>
<evidence type="ECO:0000256" key="5">
    <source>
        <dbReference type="ARBA" id="ARBA00072139"/>
    </source>
</evidence>
<name>A0A7V1LNC3_CALAY</name>
<evidence type="ECO:0000256" key="2">
    <source>
        <dbReference type="ARBA" id="ARBA00022801"/>
    </source>
</evidence>
<evidence type="ECO:0000256" key="1">
    <source>
        <dbReference type="ARBA" id="ARBA00010613"/>
    </source>
</evidence>
<dbReference type="PANTHER" id="PTHR47799">
    <property type="entry name" value="OMEGA-AMIDASE YAFV"/>
    <property type="match status" value="1"/>
</dbReference>
<evidence type="ECO:0000256" key="3">
    <source>
        <dbReference type="ARBA" id="ARBA00039118"/>
    </source>
</evidence>
<evidence type="ECO:0000259" key="6">
    <source>
        <dbReference type="PROSITE" id="PS50263"/>
    </source>
</evidence>
<protein>
    <recommendedName>
        <fullName evidence="5">Omega-amidase YafV</fullName>
        <ecNumber evidence="3">3.5.1.3</ecNumber>
    </recommendedName>
</protein>
<dbReference type="InterPro" id="IPR052737">
    <property type="entry name" value="Omega-amidase_YafV"/>
</dbReference>
<keyword evidence="2" id="KW-0378">Hydrolase</keyword>
<evidence type="ECO:0000256" key="4">
    <source>
        <dbReference type="ARBA" id="ARBA00052904"/>
    </source>
</evidence>
<dbReference type="Pfam" id="PF00795">
    <property type="entry name" value="CN_hydrolase"/>
    <property type="match status" value="1"/>
</dbReference>